<dbReference type="PANTHER" id="PTHR43963:SF6">
    <property type="entry name" value="CHAIN DEHYDROGENASE FAMILY PROTEIN, PUTATIVE (AFU_ORTHOLOGUE AFUA_3G15350)-RELATED"/>
    <property type="match status" value="1"/>
</dbReference>
<evidence type="ECO:0000256" key="1">
    <source>
        <dbReference type="ARBA" id="ARBA00006484"/>
    </source>
</evidence>
<keyword evidence="3" id="KW-0560">Oxidoreductase</keyword>
<keyword evidence="2" id="KW-0521">NADP</keyword>
<dbReference type="PROSITE" id="PS00061">
    <property type="entry name" value="ADH_SHORT"/>
    <property type="match status" value="1"/>
</dbReference>
<keyword evidence="6" id="KW-1185">Reference proteome</keyword>
<protein>
    <submittedName>
        <fullName evidence="5">Carbonyl reductase</fullName>
    </submittedName>
</protein>
<name>A0A0M0JDD7_9EUKA</name>
<sequence length="299" mass="32161">MLMLLNTFAYLAAIEPKTGSKVALITGSNKGIGKEIARKLAATPDMTVILGCRNLELGAAAAKELAACAWPPPKQADVAVQRIDLADLATIEAARDAIASEYGRLDVLVNNAAICFNDPTLYGRTRYTPFEQQASITLQTNFFGTLALTRAMLPLLRASPSPRIINVASAAGRLRGSAEKIAALTSPTLSLTNLEAIMCSFVSDAEAGMHQARGWPNTCYGVSKMGLIAMSRVLARDEPAIMVNSVDPGYCATDQNDHQGYESAERGARTSALLAMLPAENFVSGAHWFEEREMDWTYQ</sequence>
<gene>
    <name evidence="5" type="ORF">Ctob_010931</name>
</gene>
<dbReference type="OrthoDB" id="10262319at2759"/>
<evidence type="ECO:0000313" key="6">
    <source>
        <dbReference type="Proteomes" id="UP000037460"/>
    </source>
</evidence>
<evidence type="ECO:0000256" key="3">
    <source>
        <dbReference type="ARBA" id="ARBA00023002"/>
    </source>
</evidence>
<dbReference type="AlphaFoldDB" id="A0A0M0JDD7"/>
<dbReference type="SUPFAM" id="SSF51735">
    <property type="entry name" value="NAD(P)-binding Rossmann-fold domains"/>
    <property type="match status" value="1"/>
</dbReference>
<dbReference type="Gene3D" id="3.40.50.720">
    <property type="entry name" value="NAD(P)-binding Rossmann-like Domain"/>
    <property type="match status" value="1"/>
</dbReference>
<dbReference type="GO" id="GO:0016491">
    <property type="term" value="F:oxidoreductase activity"/>
    <property type="evidence" value="ECO:0007669"/>
    <property type="project" value="UniProtKB-KW"/>
</dbReference>
<dbReference type="PRINTS" id="PR00080">
    <property type="entry name" value="SDRFAMILY"/>
</dbReference>
<dbReference type="Pfam" id="PF00106">
    <property type="entry name" value="adh_short"/>
    <property type="match status" value="1"/>
</dbReference>
<organism evidence="5 6">
    <name type="scientific">Chrysochromulina tobinii</name>
    <dbReference type="NCBI Taxonomy" id="1460289"/>
    <lineage>
        <taxon>Eukaryota</taxon>
        <taxon>Haptista</taxon>
        <taxon>Haptophyta</taxon>
        <taxon>Prymnesiophyceae</taxon>
        <taxon>Prymnesiales</taxon>
        <taxon>Chrysochromulinaceae</taxon>
        <taxon>Chrysochromulina</taxon>
    </lineage>
</organism>
<reference evidence="6" key="1">
    <citation type="journal article" date="2015" name="PLoS Genet.">
        <title>Genome Sequence and Transcriptome Analyses of Chrysochromulina tobin: Metabolic Tools for Enhanced Algal Fitness in the Prominent Order Prymnesiales (Haptophyceae).</title>
        <authorList>
            <person name="Hovde B.T."/>
            <person name="Deodato C.R."/>
            <person name="Hunsperger H.M."/>
            <person name="Ryken S.A."/>
            <person name="Yost W."/>
            <person name="Jha R.K."/>
            <person name="Patterson J."/>
            <person name="Monnat R.J. Jr."/>
            <person name="Barlow S.B."/>
            <person name="Starkenburg S.R."/>
            <person name="Cattolico R.A."/>
        </authorList>
    </citation>
    <scope>NUCLEOTIDE SEQUENCE</scope>
    <source>
        <strain evidence="6">CCMP291</strain>
    </source>
</reference>
<evidence type="ECO:0000313" key="5">
    <source>
        <dbReference type="EMBL" id="KOO24599.1"/>
    </source>
</evidence>
<dbReference type="Proteomes" id="UP000037460">
    <property type="component" value="Unassembled WGS sequence"/>
</dbReference>
<dbReference type="InterPro" id="IPR002347">
    <property type="entry name" value="SDR_fam"/>
</dbReference>
<evidence type="ECO:0000256" key="2">
    <source>
        <dbReference type="ARBA" id="ARBA00022857"/>
    </source>
</evidence>
<dbReference type="EMBL" id="JWZX01003075">
    <property type="protein sequence ID" value="KOO24599.1"/>
    <property type="molecule type" value="Genomic_DNA"/>
</dbReference>
<proteinExistence type="inferred from homology"/>
<evidence type="ECO:0000256" key="4">
    <source>
        <dbReference type="RuleBase" id="RU000363"/>
    </source>
</evidence>
<dbReference type="PRINTS" id="PR00081">
    <property type="entry name" value="GDHRDH"/>
</dbReference>
<accession>A0A0M0JDD7</accession>
<comment type="caution">
    <text evidence="5">The sequence shown here is derived from an EMBL/GenBank/DDBJ whole genome shotgun (WGS) entry which is preliminary data.</text>
</comment>
<dbReference type="InterPro" id="IPR036291">
    <property type="entry name" value="NAD(P)-bd_dom_sf"/>
</dbReference>
<dbReference type="InterPro" id="IPR020904">
    <property type="entry name" value="Sc_DH/Rdtase_CS"/>
</dbReference>
<dbReference type="PANTHER" id="PTHR43963">
    <property type="entry name" value="CARBONYL REDUCTASE 1-RELATED"/>
    <property type="match status" value="1"/>
</dbReference>
<comment type="similarity">
    <text evidence="1 4">Belongs to the short-chain dehydrogenases/reductases (SDR) family.</text>
</comment>